<gene>
    <name evidence="3" type="ORF">M421DRAFT_2043</name>
</gene>
<evidence type="ECO:0000313" key="3">
    <source>
        <dbReference type="EMBL" id="KAF1932415.1"/>
    </source>
</evidence>
<evidence type="ECO:0000256" key="2">
    <source>
        <dbReference type="SAM" id="SignalP"/>
    </source>
</evidence>
<dbReference type="OrthoDB" id="3798622at2759"/>
<organism evidence="3 4">
    <name type="scientific">Didymella exigua CBS 183.55</name>
    <dbReference type="NCBI Taxonomy" id="1150837"/>
    <lineage>
        <taxon>Eukaryota</taxon>
        <taxon>Fungi</taxon>
        <taxon>Dikarya</taxon>
        <taxon>Ascomycota</taxon>
        <taxon>Pezizomycotina</taxon>
        <taxon>Dothideomycetes</taxon>
        <taxon>Pleosporomycetidae</taxon>
        <taxon>Pleosporales</taxon>
        <taxon>Pleosporineae</taxon>
        <taxon>Didymellaceae</taxon>
        <taxon>Didymella</taxon>
    </lineage>
</organism>
<feature type="compositionally biased region" description="Pro residues" evidence="1">
    <location>
        <begin position="402"/>
        <end position="425"/>
    </location>
</feature>
<reference evidence="3" key="1">
    <citation type="journal article" date="2020" name="Stud. Mycol.">
        <title>101 Dothideomycetes genomes: a test case for predicting lifestyles and emergence of pathogens.</title>
        <authorList>
            <person name="Haridas S."/>
            <person name="Albert R."/>
            <person name="Binder M."/>
            <person name="Bloem J."/>
            <person name="Labutti K."/>
            <person name="Salamov A."/>
            <person name="Andreopoulos B."/>
            <person name="Baker S."/>
            <person name="Barry K."/>
            <person name="Bills G."/>
            <person name="Bluhm B."/>
            <person name="Cannon C."/>
            <person name="Castanera R."/>
            <person name="Culley D."/>
            <person name="Daum C."/>
            <person name="Ezra D."/>
            <person name="Gonzalez J."/>
            <person name="Henrissat B."/>
            <person name="Kuo A."/>
            <person name="Liang C."/>
            <person name="Lipzen A."/>
            <person name="Lutzoni F."/>
            <person name="Magnuson J."/>
            <person name="Mondo S."/>
            <person name="Nolan M."/>
            <person name="Ohm R."/>
            <person name="Pangilinan J."/>
            <person name="Park H.-J."/>
            <person name="Ramirez L."/>
            <person name="Alfaro M."/>
            <person name="Sun H."/>
            <person name="Tritt A."/>
            <person name="Yoshinaga Y."/>
            <person name="Zwiers L.-H."/>
            <person name="Turgeon B."/>
            <person name="Goodwin S."/>
            <person name="Spatafora J."/>
            <person name="Crous P."/>
            <person name="Grigoriev I."/>
        </authorList>
    </citation>
    <scope>NUCLEOTIDE SEQUENCE</scope>
    <source>
        <strain evidence="3">CBS 183.55</strain>
    </source>
</reference>
<dbReference type="Proteomes" id="UP000800082">
    <property type="component" value="Unassembled WGS sequence"/>
</dbReference>
<evidence type="ECO:0008006" key="5">
    <source>
        <dbReference type="Google" id="ProtNLM"/>
    </source>
</evidence>
<dbReference type="GeneID" id="54345795"/>
<dbReference type="RefSeq" id="XP_033452663.1">
    <property type="nucleotide sequence ID" value="XM_033588148.1"/>
</dbReference>
<evidence type="ECO:0000313" key="4">
    <source>
        <dbReference type="Proteomes" id="UP000800082"/>
    </source>
</evidence>
<dbReference type="EMBL" id="ML978959">
    <property type="protein sequence ID" value="KAF1932415.1"/>
    <property type="molecule type" value="Genomic_DNA"/>
</dbReference>
<name>A0A6A5RVB8_9PLEO</name>
<feature type="chain" id="PRO_5025362577" description="Lysine-specific metallo-endopeptidase domain-containing protein" evidence="2">
    <location>
        <begin position="22"/>
        <end position="646"/>
    </location>
</feature>
<keyword evidence="2" id="KW-0732">Signal</keyword>
<protein>
    <recommendedName>
        <fullName evidence="5">Lysine-specific metallo-endopeptidase domain-containing protein</fullName>
    </recommendedName>
</protein>
<feature type="compositionally biased region" description="Pro residues" evidence="1">
    <location>
        <begin position="440"/>
        <end position="455"/>
    </location>
</feature>
<sequence length="646" mass="69596">MKVLSAHILCSVLLLLPSTNAFSSDLLKRALKFDPSCTTKYGTLTAKQLLDKSIDMQPSIAKAGKDGLDTVIAMLEYQSKAPGVKKPSVSKDELNKIIATYRVLFGDIKTKNSNGTTNLNFEKEVKEHLTAIKVTRDSLARMTRTEKPDLIIHCNDDWLSERQPKGAKPMPTDPLKTGVKYIYDMDRKIWIRLKGGKPCQGDKAIAVKVNEVVDGARETGLGRITICKGYLKRQQQLEKDKQPHLWDISKSTLPSTFTTYTQAGKKDQVLPFHISAFDKTIGAKWFHEFMHTQFFHTTRKEFADQKVPDANGGTGVKASGFNGAVGLAKQNGGKNIRVSSRNIDTILYWSLAMYYNKWLWSTGKPEDPSSLTAAPVKARNIDERFQVKVAAKKPPKKTVKPADPPKTEVPPRQPPPPQSETPVEPPKTKKPVDPPNTSAAPPPPLTSLRAPPPPGSTQAGPSASSLTPLPSSSTAPSVPASQTYPLFGTQMPRFKSVSTLSASIPISVPSTLSGSVSASVSLPNSCSKTLCTLASSSATPAYSAAIPEETFESEPMNAGSMTGSEILQMAESIASEQIVAMGLWDQFFAGMGLSAESPDEVIEGDPTVSAGMGLPMETGGAGAVANGTWTTPVLRVRSWGEGEGDV</sequence>
<feature type="compositionally biased region" description="Basic residues" evidence="1">
    <location>
        <begin position="390"/>
        <end position="399"/>
    </location>
</feature>
<proteinExistence type="predicted"/>
<evidence type="ECO:0000256" key="1">
    <source>
        <dbReference type="SAM" id="MobiDB-lite"/>
    </source>
</evidence>
<keyword evidence="4" id="KW-1185">Reference proteome</keyword>
<feature type="signal peptide" evidence="2">
    <location>
        <begin position="1"/>
        <end position="21"/>
    </location>
</feature>
<feature type="region of interest" description="Disordered" evidence="1">
    <location>
        <begin position="386"/>
        <end position="478"/>
    </location>
</feature>
<accession>A0A6A5RVB8</accession>
<dbReference type="AlphaFoldDB" id="A0A6A5RVB8"/>
<feature type="compositionally biased region" description="Low complexity" evidence="1">
    <location>
        <begin position="461"/>
        <end position="478"/>
    </location>
</feature>